<sequence>MAIPAYLWLKDDGGADIKGFVDVQNREGSIEIVALEHALHIPTDNNTGKLTDPSDDLQASHPLREAQVIVEDIDDNPGFFRVRLYAVPHFQVEGLDVNLSQVSQMPKAKE</sequence>
<reference evidence="2 3" key="1">
    <citation type="submission" date="2015-12" db="EMBL/GenBank/DDBJ databases">
        <title>Genome comparisons provide insights into the role of secondary metabolites in the pathogenic phase of the Photorhabdus life cycle.</title>
        <authorList>
            <person name="Tobias N.J."/>
            <person name="Mishra B."/>
            <person name="Gupta D.K."/>
            <person name="Thines M."/>
            <person name="Stinear T.P."/>
            <person name="Bode H.B."/>
        </authorList>
    </citation>
    <scope>NUCLEOTIDE SEQUENCE [LARGE SCALE GENOMIC DNA]</scope>
    <source>
        <strain evidence="2 3">PB68.1</strain>
    </source>
</reference>
<dbReference type="InterPro" id="IPR010269">
    <property type="entry name" value="T6SS_TssC-like"/>
</dbReference>
<comment type="caution">
    <text evidence="2">The sequence shown here is derived from an EMBL/GenBank/DDBJ whole genome shotgun (WGS) entry which is preliminary data.</text>
</comment>
<dbReference type="InterPro" id="IPR036624">
    <property type="entry name" value="Hcp1-lik_sf"/>
</dbReference>
<dbReference type="AlphaFoldDB" id="A0A1C0U0U6"/>
<feature type="domain" description="TssC1 C-terminal" evidence="1">
    <location>
        <begin position="44"/>
        <end position="105"/>
    </location>
</feature>
<dbReference type="PANTHER" id="PTHR35565">
    <property type="entry name" value="CYTOPLASMIC PROTEIN-RELATED"/>
    <property type="match status" value="1"/>
</dbReference>
<dbReference type="PATRIC" id="fig|286156.4.peg.3764"/>
<keyword evidence="3" id="KW-1185">Reference proteome</keyword>
<dbReference type="InterPro" id="IPR044032">
    <property type="entry name" value="TssC1_C"/>
</dbReference>
<dbReference type="Pfam" id="PF18945">
    <property type="entry name" value="VipB_2"/>
    <property type="match status" value="1"/>
</dbReference>
<dbReference type="Proteomes" id="UP000093476">
    <property type="component" value="Unassembled WGS sequence"/>
</dbReference>
<dbReference type="RefSeq" id="WP_065824039.1">
    <property type="nucleotide sequence ID" value="NZ_CAWMQZ010000127.1"/>
</dbReference>
<accession>A0A1C0U0U6</accession>
<dbReference type="Gene3D" id="2.30.110.20">
    <property type="entry name" value="Hcp1-like"/>
    <property type="match status" value="1"/>
</dbReference>
<evidence type="ECO:0000313" key="2">
    <source>
        <dbReference type="EMBL" id="OCQ51505.1"/>
    </source>
</evidence>
<evidence type="ECO:0000313" key="3">
    <source>
        <dbReference type="Proteomes" id="UP000093476"/>
    </source>
</evidence>
<name>A0A1C0U0U6_9GAMM</name>
<protein>
    <recommendedName>
        <fullName evidence="1">TssC1 C-terminal domain-containing protein</fullName>
    </recommendedName>
</protein>
<organism evidence="2 3">
    <name type="scientific">Photorhabdus australis subsp. thailandensis</name>
    <dbReference type="NCBI Taxonomy" id="2805096"/>
    <lineage>
        <taxon>Bacteria</taxon>
        <taxon>Pseudomonadati</taxon>
        <taxon>Pseudomonadota</taxon>
        <taxon>Gammaproteobacteria</taxon>
        <taxon>Enterobacterales</taxon>
        <taxon>Morganellaceae</taxon>
        <taxon>Photorhabdus</taxon>
    </lineage>
</organism>
<dbReference type="STRING" id="286156.Ppb6_03304"/>
<gene>
    <name evidence="2" type="ORF">Ppb6_03304</name>
</gene>
<dbReference type="EMBL" id="LOMY01000127">
    <property type="protein sequence ID" value="OCQ51505.1"/>
    <property type="molecule type" value="Genomic_DNA"/>
</dbReference>
<dbReference type="SUPFAM" id="SSF141452">
    <property type="entry name" value="Hcp1-like"/>
    <property type="match status" value="1"/>
</dbReference>
<evidence type="ECO:0000259" key="1">
    <source>
        <dbReference type="Pfam" id="PF18945"/>
    </source>
</evidence>
<proteinExistence type="predicted"/>
<dbReference type="PANTHER" id="PTHR35565:SF1">
    <property type="entry name" value="TYPE VI SECRETION SYSTEM CONTRACTILE SHEATH LARGE SUBUNIT"/>
    <property type="match status" value="1"/>
</dbReference>